<dbReference type="Pfam" id="PF05791">
    <property type="entry name" value="Bacillus_HBL"/>
    <property type="match status" value="1"/>
</dbReference>
<dbReference type="NCBIfam" id="NF033928">
    <property type="entry name" value="alph_xenorhab_A"/>
    <property type="match status" value="1"/>
</dbReference>
<evidence type="ECO:0000256" key="1">
    <source>
        <dbReference type="SAM" id="Coils"/>
    </source>
</evidence>
<keyword evidence="1" id="KW-0175">Coiled coil</keyword>
<evidence type="ECO:0000313" key="3">
    <source>
        <dbReference type="Proteomes" id="UP000183507"/>
    </source>
</evidence>
<gene>
    <name evidence="2" type="ORF">SAMN04487767_11655</name>
</gene>
<dbReference type="Gene3D" id="1.20.1170.10">
    <property type="match status" value="1"/>
</dbReference>
<proteinExistence type="predicted"/>
<organism evidence="2 3">
    <name type="scientific">Bacillus wiedmannii</name>
    <dbReference type="NCBI Taxonomy" id="1890302"/>
    <lineage>
        <taxon>Bacteria</taxon>
        <taxon>Bacillati</taxon>
        <taxon>Bacillota</taxon>
        <taxon>Bacilli</taxon>
        <taxon>Bacillales</taxon>
        <taxon>Bacillaceae</taxon>
        <taxon>Bacillus</taxon>
        <taxon>Bacillus cereus group</taxon>
    </lineage>
</organism>
<dbReference type="GO" id="GO:0016020">
    <property type="term" value="C:membrane"/>
    <property type="evidence" value="ECO:0007669"/>
    <property type="project" value="InterPro"/>
</dbReference>
<dbReference type="EMBL" id="FMZR01000016">
    <property type="protein sequence ID" value="SDE19567.1"/>
    <property type="molecule type" value="Genomic_DNA"/>
</dbReference>
<dbReference type="InterPro" id="IPR008414">
    <property type="entry name" value="HBL"/>
</dbReference>
<sequence length="353" mass="40036">MVKRDISPRDLGGKEESPFLLSKEEWITIQKYTGDGAYVPVNEAEMRKALALSSSDEIPDFNELYSVYTNVKKHCQNWTDNTYREVLGVANEIVNYARRAKVYYKPLIDYLPAIIDGDTEALEMFKKICERLAREAAEFRDHAGALATMIGTFATDTANDYQSLTVVKDKYDKKYGEHSEDVKQLRASVEGLRKDLEKYMDEYKDYQSQSWLSLLLGPVFGFALKGILDSTKGKALKARIDATKQQIEESGKIIQRNVYLMSLLDKTDTGTDKIQKQMAAALPIIQKIHGIWNSLHSDLDELSKIVMEDIHDDPEFADLGVELAIMQWEAVGKQADDFRVNADVGFVVEQYTA</sequence>
<dbReference type="CDD" id="cd22656">
    <property type="entry name" value="ClyA_Cry6Aa-like"/>
    <property type="match status" value="1"/>
</dbReference>
<feature type="coiled-coil region" evidence="1">
    <location>
        <begin position="182"/>
        <end position="209"/>
    </location>
</feature>
<reference evidence="3" key="1">
    <citation type="submission" date="2016-10" db="EMBL/GenBank/DDBJ databases">
        <authorList>
            <person name="Varghese N."/>
        </authorList>
    </citation>
    <scope>NUCLEOTIDE SEQUENCE [LARGE SCALE GENOMIC DNA]</scope>
    <source>
        <strain evidence="3">KPR-7A</strain>
    </source>
</reference>
<name>A0A1G7AYA5_9BACI</name>
<accession>A0A1G7AYA5</accession>
<evidence type="ECO:0000313" key="2">
    <source>
        <dbReference type="EMBL" id="SDE19567.1"/>
    </source>
</evidence>
<dbReference type="RefSeq" id="WP_074651521.1">
    <property type="nucleotide sequence ID" value="NZ_FMZR01000016.1"/>
</dbReference>
<dbReference type="SUPFAM" id="SSF58100">
    <property type="entry name" value="Bacterial hemolysins"/>
    <property type="match status" value="1"/>
</dbReference>
<dbReference type="AlphaFoldDB" id="A0A1G7AYA5"/>
<protein>
    <submittedName>
        <fullName evidence="2">Haemolytic enterotoxin (HBL)</fullName>
    </submittedName>
</protein>
<dbReference type="Proteomes" id="UP000183507">
    <property type="component" value="Unassembled WGS sequence"/>
</dbReference>